<feature type="compositionally biased region" description="Low complexity" evidence="1">
    <location>
        <begin position="13"/>
        <end position="24"/>
    </location>
</feature>
<feature type="compositionally biased region" description="Polar residues" evidence="1">
    <location>
        <begin position="96"/>
        <end position="112"/>
    </location>
</feature>
<evidence type="ECO:0000313" key="6">
    <source>
        <dbReference type="Proteomes" id="UP000235392"/>
    </source>
</evidence>
<evidence type="ECO:0000256" key="1">
    <source>
        <dbReference type="SAM" id="MobiDB-lite"/>
    </source>
</evidence>
<reference evidence="5 6" key="1">
    <citation type="submission" date="2017-11" db="EMBL/GenBank/DDBJ databases">
        <title>De novo assembly and phasing of dikaryotic genomes from two isolates of Puccinia coronata f. sp. avenae, the causal agent of oat crown rust.</title>
        <authorList>
            <person name="Miller M.E."/>
            <person name="Zhang Y."/>
            <person name="Omidvar V."/>
            <person name="Sperschneider J."/>
            <person name="Schwessinger B."/>
            <person name="Raley C."/>
            <person name="Palmer J.M."/>
            <person name="Garnica D."/>
            <person name="Upadhyaya N."/>
            <person name="Rathjen J."/>
            <person name="Taylor J.M."/>
            <person name="Park R.F."/>
            <person name="Dodds P.N."/>
            <person name="Hirsch C.D."/>
            <person name="Kianian S.F."/>
            <person name="Figueroa M."/>
        </authorList>
    </citation>
    <scope>NUCLEOTIDE SEQUENCE [LARGE SCALE GENOMIC DNA]</scope>
    <source>
        <strain evidence="2">12NC29</strain>
        <strain evidence="4">12SD80</strain>
    </source>
</reference>
<gene>
    <name evidence="3" type="ORF">PCANC_25626</name>
    <name evidence="2" type="ORF">PCANC_26296</name>
    <name evidence="4" type="ORF">PCASD_17559</name>
</gene>
<organism evidence="2 5">
    <name type="scientific">Puccinia coronata f. sp. avenae</name>
    <dbReference type="NCBI Taxonomy" id="200324"/>
    <lineage>
        <taxon>Eukaryota</taxon>
        <taxon>Fungi</taxon>
        <taxon>Dikarya</taxon>
        <taxon>Basidiomycota</taxon>
        <taxon>Pucciniomycotina</taxon>
        <taxon>Pucciniomycetes</taxon>
        <taxon>Pucciniales</taxon>
        <taxon>Pucciniaceae</taxon>
        <taxon>Puccinia</taxon>
    </lineage>
</organism>
<evidence type="ECO:0000313" key="2">
    <source>
        <dbReference type="EMBL" id="PLW05730.1"/>
    </source>
</evidence>
<feature type="region of interest" description="Disordered" evidence="1">
    <location>
        <begin position="1"/>
        <end position="34"/>
    </location>
</feature>
<dbReference type="Proteomes" id="UP000235388">
    <property type="component" value="Unassembled WGS sequence"/>
</dbReference>
<keyword evidence="5" id="KW-1185">Reference proteome</keyword>
<dbReference type="EMBL" id="PGCI01000227">
    <property type="protein sequence ID" value="PLW33139.1"/>
    <property type="molecule type" value="Genomic_DNA"/>
</dbReference>
<dbReference type="EMBL" id="PGCJ01001397">
    <property type="protein sequence ID" value="PLW05730.1"/>
    <property type="molecule type" value="Genomic_DNA"/>
</dbReference>
<accession>A0A2N5RXM6</accession>
<evidence type="ECO:0000313" key="4">
    <source>
        <dbReference type="EMBL" id="PLW33139.1"/>
    </source>
</evidence>
<dbReference type="OrthoDB" id="2515693at2759"/>
<protein>
    <submittedName>
        <fullName evidence="2">Uncharacterized protein</fullName>
    </submittedName>
</protein>
<feature type="region of interest" description="Disordered" evidence="1">
    <location>
        <begin position="81"/>
        <end position="131"/>
    </location>
</feature>
<evidence type="ECO:0000313" key="5">
    <source>
        <dbReference type="Proteomes" id="UP000235388"/>
    </source>
</evidence>
<name>A0A2N5RXM6_9BASI</name>
<sequence length="446" mass="49566">MTARNSNASNVSVPTPAGVPAPTACKSNRSSNGLLPVAKVPITNRFNPLHRPKALHVATKGPATAHPAPALNPNLFLNDAGVQHGLGFHDGHEEPNSSGEEQENNQSQSPRLSNRCLLTNHVGPTKNNDDELPGIDEIMIPFALIRTLDDVPRGVNKLRGLLHFDETHSELVNRLLIAKPKEQWGLTVLLMVANLNNVGLGRVTVPPVPNDAPVTHAHSFSTTIRLFLRKKIREILTIGNVDAYTRTHTTQGLPITRTPLVLLTTYLDAQPKPFKDDYLPPGWPTNHLSSQSVLALLRILLKHERGALRNLLLTNIKEFNRRPINGPVPRLMDLILIIDRAMETKNELRGVQAIRAAYPDSMKIRLAYIRLEIQNQSPNYKHAYARLVVQTDDALFGQLDFADIPRDEIRLPNEEEIEEEIRKGNLNPGHAKENTDGMVITGEEFE</sequence>
<comment type="caution">
    <text evidence="2">The sequence shown here is derived from an EMBL/GenBank/DDBJ whole genome shotgun (WGS) entry which is preliminary data.</text>
</comment>
<dbReference type="Proteomes" id="UP000235392">
    <property type="component" value="Unassembled WGS sequence"/>
</dbReference>
<dbReference type="EMBL" id="PGCJ01000610">
    <property type="protein sequence ID" value="PLW25533.1"/>
    <property type="molecule type" value="Genomic_DNA"/>
</dbReference>
<feature type="compositionally biased region" description="Polar residues" evidence="1">
    <location>
        <begin position="1"/>
        <end position="12"/>
    </location>
</feature>
<dbReference type="AlphaFoldDB" id="A0A2N5RXM6"/>
<evidence type="ECO:0000313" key="3">
    <source>
        <dbReference type="EMBL" id="PLW25533.1"/>
    </source>
</evidence>
<proteinExistence type="predicted"/>